<dbReference type="GO" id="GO:0005635">
    <property type="term" value="C:nuclear envelope"/>
    <property type="evidence" value="ECO:0007669"/>
    <property type="project" value="UniProtKB-ARBA"/>
</dbReference>
<feature type="transmembrane region" description="Helical" evidence="5">
    <location>
        <begin position="115"/>
        <end position="136"/>
    </location>
</feature>
<accession>A0A484K9Q8</accession>
<sequence>MSATSQSITSSELSLVTRRRAAVRRVQPTIAAMGIADSDLAPATAAAAVPQSSSLDILATGDEATQELCHPSRRTETRNAVPVVKRPSPNSNGAVLLSSRVATKKKVSKRVKPRWLTVVRLFTKNSLFLLILMGLIQMVQRLVMDSNTLNIDRLAVIWGDFDGKFAEAEVFVKKTTKMMQVQVELIERKLENKIQPVKGEFSKKLEAKEAEFVSKLNELDERTVNLESSVSKMGAENWLSKEEFDKFLEEFKEKKSSENSGVSLDEIKLYARESVEREIAKHVADGLGWMDYALAAGGARVVKHSQPYIISKGWSGSWISLPTRNTVHKDANKILSPSFGEPGQCLPLRGSNGFVQVRLRAAIIPEAVTLEHVAKSVAYDRSSAPKDCRVFGWLQGEDTSGDETSHSDKRFLLTEFTYDLEKSNAQTYKLAQSAETVVVDTIRIVQGANPRKSSWTPSLVHSPHQNACEYPEFVESWVRLGGKVILAIVPHIGHDGVAIGTGNKVVIMAVVLKGMKHKGDDGALRVTEI</sequence>
<dbReference type="EMBL" id="OOIL02000231">
    <property type="protein sequence ID" value="VFQ62731.1"/>
    <property type="molecule type" value="Genomic_DNA"/>
</dbReference>
<keyword evidence="3 5" id="KW-1133">Transmembrane helix</keyword>
<evidence type="ECO:0000256" key="4">
    <source>
        <dbReference type="ARBA" id="ARBA00023136"/>
    </source>
</evidence>
<proteinExistence type="predicted"/>
<reference evidence="7 8" key="1">
    <citation type="submission" date="2018-04" db="EMBL/GenBank/DDBJ databases">
        <authorList>
            <person name="Vogel A."/>
        </authorList>
    </citation>
    <scope>NUCLEOTIDE SEQUENCE [LARGE SCALE GENOMIC DNA]</scope>
</reference>
<dbReference type="GO" id="GO:0043495">
    <property type="term" value="F:protein-membrane adaptor activity"/>
    <property type="evidence" value="ECO:0007669"/>
    <property type="project" value="TreeGrafter"/>
</dbReference>
<dbReference type="Gene3D" id="2.60.120.260">
    <property type="entry name" value="Galactose-binding domain-like"/>
    <property type="match status" value="1"/>
</dbReference>
<keyword evidence="4 5" id="KW-0472">Membrane</keyword>
<dbReference type="InterPro" id="IPR012919">
    <property type="entry name" value="SUN_dom"/>
</dbReference>
<keyword evidence="8" id="KW-1185">Reference proteome</keyword>
<dbReference type="PANTHER" id="PTHR12911:SF8">
    <property type="entry name" value="KLAROID PROTEIN-RELATED"/>
    <property type="match status" value="1"/>
</dbReference>
<evidence type="ECO:0000256" key="5">
    <source>
        <dbReference type="SAM" id="Phobius"/>
    </source>
</evidence>
<dbReference type="OrthoDB" id="342281at2759"/>
<evidence type="ECO:0000256" key="1">
    <source>
        <dbReference type="ARBA" id="ARBA00004370"/>
    </source>
</evidence>
<gene>
    <name evidence="7" type="ORF">CCAM_LOCUS4507</name>
</gene>
<evidence type="ECO:0000256" key="3">
    <source>
        <dbReference type="ARBA" id="ARBA00022989"/>
    </source>
</evidence>
<evidence type="ECO:0000259" key="6">
    <source>
        <dbReference type="PROSITE" id="PS51469"/>
    </source>
</evidence>
<protein>
    <recommendedName>
        <fullName evidence="6">SUN domain-containing protein</fullName>
    </recommendedName>
</protein>
<dbReference type="Proteomes" id="UP000595140">
    <property type="component" value="Unassembled WGS sequence"/>
</dbReference>
<evidence type="ECO:0000313" key="8">
    <source>
        <dbReference type="Proteomes" id="UP000595140"/>
    </source>
</evidence>
<dbReference type="PROSITE" id="PS51469">
    <property type="entry name" value="SUN"/>
    <property type="match status" value="1"/>
</dbReference>
<dbReference type="PANTHER" id="PTHR12911">
    <property type="entry name" value="SAD1/UNC-84-LIKE PROTEIN-RELATED"/>
    <property type="match status" value="1"/>
</dbReference>
<comment type="subcellular location">
    <subcellularLocation>
        <location evidence="1">Membrane</location>
    </subcellularLocation>
</comment>
<name>A0A484K9Q8_9ASTE</name>
<evidence type="ECO:0000313" key="7">
    <source>
        <dbReference type="EMBL" id="VFQ62731.1"/>
    </source>
</evidence>
<keyword evidence="2 5" id="KW-0812">Transmembrane</keyword>
<dbReference type="Pfam" id="PF07738">
    <property type="entry name" value="Sad1_UNC"/>
    <property type="match status" value="1"/>
</dbReference>
<feature type="domain" description="SUN" evidence="6">
    <location>
        <begin position="298"/>
        <end position="468"/>
    </location>
</feature>
<dbReference type="GO" id="GO:0016020">
    <property type="term" value="C:membrane"/>
    <property type="evidence" value="ECO:0007669"/>
    <property type="project" value="UniProtKB-SubCell"/>
</dbReference>
<evidence type="ECO:0000256" key="2">
    <source>
        <dbReference type="ARBA" id="ARBA00022692"/>
    </source>
</evidence>
<dbReference type="AlphaFoldDB" id="A0A484K9Q8"/>
<organism evidence="7 8">
    <name type="scientific">Cuscuta campestris</name>
    <dbReference type="NCBI Taxonomy" id="132261"/>
    <lineage>
        <taxon>Eukaryota</taxon>
        <taxon>Viridiplantae</taxon>
        <taxon>Streptophyta</taxon>
        <taxon>Embryophyta</taxon>
        <taxon>Tracheophyta</taxon>
        <taxon>Spermatophyta</taxon>
        <taxon>Magnoliopsida</taxon>
        <taxon>eudicotyledons</taxon>
        <taxon>Gunneridae</taxon>
        <taxon>Pentapetalae</taxon>
        <taxon>asterids</taxon>
        <taxon>lamiids</taxon>
        <taxon>Solanales</taxon>
        <taxon>Convolvulaceae</taxon>
        <taxon>Cuscuteae</taxon>
        <taxon>Cuscuta</taxon>
        <taxon>Cuscuta subgen. Grammica</taxon>
        <taxon>Cuscuta sect. Cleistogrammica</taxon>
    </lineage>
</organism>
<dbReference type="InterPro" id="IPR045119">
    <property type="entry name" value="SUN1-5"/>
</dbReference>